<sequence length="284" mass="31124">MIGLNQSSVDIHKGNLMIRTSFLFLFGWCCLLSPLAFAHDTWVETNSNLVRTGGAVYIDLKLGNHGNDHRDFKLASKLDLEGCSVDLVSPDGTRYDLLDRLIDTGYAPNEGYWTSKFVVKKPGLYTVEHTLDKLLNHGHPIRAIKSAKTFFVVTPSLDQVSVDNPGFDRVAGHALELVPMSNPVTPMGPGKKLRMQVLFEGKPLADAKVSYIPQGVSLAEGFDEQYERNTDADGAVSFTPKSGNRFLIAVHHKVPAVDGEAYDETLYAATLTVLVPEICPCCGE</sequence>
<evidence type="ECO:0000313" key="2">
    <source>
        <dbReference type="Proteomes" id="UP000317178"/>
    </source>
</evidence>
<organism evidence="1 2">
    <name type="scientific">Polystyrenella longa</name>
    <dbReference type="NCBI Taxonomy" id="2528007"/>
    <lineage>
        <taxon>Bacteria</taxon>
        <taxon>Pseudomonadati</taxon>
        <taxon>Planctomycetota</taxon>
        <taxon>Planctomycetia</taxon>
        <taxon>Planctomycetales</taxon>
        <taxon>Planctomycetaceae</taxon>
        <taxon>Polystyrenella</taxon>
    </lineage>
</organism>
<keyword evidence="1" id="KW-0812">Transmembrane</keyword>
<name>A0A518CGR2_9PLAN</name>
<gene>
    <name evidence="1" type="ORF">Pla110_01170</name>
</gene>
<protein>
    <submittedName>
        <fullName evidence="1">Nickel uptake substrate-specific transmembrane region</fullName>
    </submittedName>
</protein>
<evidence type="ECO:0000313" key="1">
    <source>
        <dbReference type="EMBL" id="QDU78416.1"/>
    </source>
</evidence>
<reference evidence="1 2" key="1">
    <citation type="submission" date="2019-02" db="EMBL/GenBank/DDBJ databases">
        <title>Deep-cultivation of Planctomycetes and their phenomic and genomic characterization uncovers novel biology.</title>
        <authorList>
            <person name="Wiegand S."/>
            <person name="Jogler M."/>
            <person name="Boedeker C."/>
            <person name="Pinto D."/>
            <person name="Vollmers J."/>
            <person name="Rivas-Marin E."/>
            <person name="Kohn T."/>
            <person name="Peeters S.H."/>
            <person name="Heuer A."/>
            <person name="Rast P."/>
            <person name="Oberbeckmann S."/>
            <person name="Bunk B."/>
            <person name="Jeske O."/>
            <person name="Meyerdierks A."/>
            <person name="Storesund J.E."/>
            <person name="Kallscheuer N."/>
            <person name="Luecker S."/>
            <person name="Lage O.M."/>
            <person name="Pohl T."/>
            <person name="Merkel B.J."/>
            <person name="Hornburger P."/>
            <person name="Mueller R.-W."/>
            <person name="Bruemmer F."/>
            <person name="Labrenz M."/>
            <person name="Spormann A.M."/>
            <person name="Op den Camp H."/>
            <person name="Overmann J."/>
            <person name="Amann R."/>
            <person name="Jetten M.S.M."/>
            <person name="Mascher T."/>
            <person name="Medema M.H."/>
            <person name="Devos D.P."/>
            <person name="Kaster A.-K."/>
            <person name="Ovreas L."/>
            <person name="Rohde M."/>
            <person name="Galperin M.Y."/>
            <person name="Jogler C."/>
        </authorList>
    </citation>
    <scope>NUCLEOTIDE SEQUENCE [LARGE SCALE GENOMIC DNA]</scope>
    <source>
        <strain evidence="1 2">Pla110</strain>
    </source>
</reference>
<dbReference type="AlphaFoldDB" id="A0A518CGR2"/>
<proteinExistence type="predicted"/>
<dbReference type="EMBL" id="CP036281">
    <property type="protein sequence ID" value="QDU78416.1"/>
    <property type="molecule type" value="Genomic_DNA"/>
</dbReference>
<dbReference type="Proteomes" id="UP000317178">
    <property type="component" value="Chromosome"/>
</dbReference>
<dbReference type="KEGG" id="plon:Pla110_01170"/>
<accession>A0A518CGR2</accession>
<keyword evidence="2" id="KW-1185">Reference proteome</keyword>
<dbReference type="InterPro" id="IPR019613">
    <property type="entry name" value="DUF4198"/>
</dbReference>
<keyword evidence="1" id="KW-0472">Membrane</keyword>
<dbReference type="Pfam" id="PF10670">
    <property type="entry name" value="DUF4198"/>
    <property type="match status" value="1"/>
</dbReference>